<evidence type="ECO:0000313" key="3">
    <source>
        <dbReference type="EMBL" id="QZP24483.1"/>
    </source>
</evidence>
<sequence>MIITLVLSLTAACSANWNSIYRTHKFAIDERSKDAESIIVDIQQREVVVGNGTICPAPSPDALAAYAAQLAAKGEVPNGAKGEVAAAVQTSAAYVGVRSRNIQFFRDQLYSFCLDRMNDTLDDAQYNFYKSRLQRYAVALAAVEQLTDSTIAPPVTLGSHGAASVSGNLDALNSELEKFKSEIKTIETSGGPAGDGQNLSAEEKARLKDLEGNKRRTEDHIFKSTLLSASGQSEGQIGQSSSSGGQGNAEAIKAVTKIVVSTLMTDDTPLLCMERLINIENRPPIEVINPDGSREQRPRPLDAAMSAEVEYCRRVLVSSTGDANPMHRLDPELKQWLLSD</sequence>
<dbReference type="Proteomes" id="UP000825591">
    <property type="component" value="Chromosome"/>
</dbReference>
<keyword evidence="1" id="KW-0175">Coiled coil</keyword>
<feature type="compositionally biased region" description="Low complexity" evidence="2">
    <location>
        <begin position="230"/>
        <end position="243"/>
    </location>
</feature>
<proteinExistence type="predicted"/>
<dbReference type="RefSeq" id="WP_155952715.1">
    <property type="nucleotide sequence ID" value="NZ_CP081966.1"/>
</dbReference>
<evidence type="ECO:0008006" key="5">
    <source>
        <dbReference type="Google" id="ProtNLM"/>
    </source>
</evidence>
<organism evidence="3 4">
    <name type="scientific">Pseudomonas mosselii</name>
    <dbReference type="NCBI Taxonomy" id="78327"/>
    <lineage>
        <taxon>Bacteria</taxon>
        <taxon>Pseudomonadati</taxon>
        <taxon>Pseudomonadota</taxon>
        <taxon>Gammaproteobacteria</taxon>
        <taxon>Pseudomonadales</taxon>
        <taxon>Pseudomonadaceae</taxon>
        <taxon>Pseudomonas</taxon>
    </lineage>
</organism>
<evidence type="ECO:0000313" key="4">
    <source>
        <dbReference type="Proteomes" id="UP000825591"/>
    </source>
</evidence>
<feature type="coiled-coil region" evidence="1">
    <location>
        <begin position="162"/>
        <end position="220"/>
    </location>
</feature>
<protein>
    <recommendedName>
        <fullName evidence="5">Lipoprotein</fullName>
    </recommendedName>
</protein>
<gene>
    <name evidence="3" type="ORF">K5H97_16725</name>
</gene>
<name>A0ABX9ATS9_9PSED</name>
<evidence type="ECO:0000256" key="2">
    <source>
        <dbReference type="SAM" id="MobiDB-lite"/>
    </source>
</evidence>
<accession>A0ABX9ATS9</accession>
<feature type="region of interest" description="Disordered" evidence="2">
    <location>
        <begin position="227"/>
        <end position="248"/>
    </location>
</feature>
<reference evidence="3 4" key="1">
    <citation type="submission" date="2021-08" db="EMBL/GenBank/DDBJ databases">
        <title>Bactericidal Effect of Pseudomonas oryziphila sp. nov., a novel Pseudomonas Species Against Xanthomonas oryzae Reduces Disease Severity of Bacterial Leaf Streak of Rice.</title>
        <authorList>
            <person name="Yang R."/>
            <person name="Li S."/>
            <person name="Li Y."/>
            <person name="Yan Y."/>
            <person name="Fang Y."/>
            <person name="Zou L."/>
            <person name="Chen G."/>
        </authorList>
    </citation>
    <scope>NUCLEOTIDE SEQUENCE [LARGE SCALE GENOMIC DNA]</scope>
    <source>
        <strain evidence="3 4">DSM 17497</strain>
    </source>
</reference>
<evidence type="ECO:0000256" key="1">
    <source>
        <dbReference type="SAM" id="Coils"/>
    </source>
</evidence>
<dbReference type="EMBL" id="CP081966">
    <property type="protein sequence ID" value="QZP24483.1"/>
    <property type="molecule type" value="Genomic_DNA"/>
</dbReference>
<keyword evidence="4" id="KW-1185">Reference proteome</keyword>